<protein>
    <submittedName>
        <fullName evidence="1">Uncharacterized protein</fullName>
    </submittedName>
</protein>
<evidence type="ECO:0000313" key="1">
    <source>
        <dbReference type="Ensembl" id="ENSKMAP00000010295.1"/>
    </source>
</evidence>
<reference evidence="1" key="2">
    <citation type="submission" date="2025-09" db="UniProtKB">
        <authorList>
            <consortium name="Ensembl"/>
        </authorList>
    </citation>
    <scope>IDENTIFICATION</scope>
</reference>
<keyword evidence="2" id="KW-1185">Reference proteome</keyword>
<sequence length="187" mass="21298">LNEFYQLCQEERSNIQPKLYQKLVDRSILSVKKQTRTPVLAADCVDLMDSRGQVMNLDLKQHSMDAASSVLADRRHYVLLRVCRESVCSTHQSNCSDLENYFKSESSSQGHMLDSLLPVVVRDITSRGVHTFKKRPKKHTQATLPLKSSYFLRVAVGIWSFSPALGRLLLPFFSQVIQIQLLRTATT</sequence>
<proteinExistence type="predicted"/>
<name>A0A3Q3A3B4_KRYMA</name>
<dbReference type="GeneTree" id="ENSGT00940000178089"/>
<organism evidence="1 2">
    <name type="scientific">Kryptolebias marmoratus</name>
    <name type="common">Mangrove killifish</name>
    <name type="synonym">Rivulus marmoratus</name>
    <dbReference type="NCBI Taxonomy" id="37003"/>
    <lineage>
        <taxon>Eukaryota</taxon>
        <taxon>Metazoa</taxon>
        <taxon>Chordata</taxon>
        <taxon>Craniata</taxon>
        <taxon>Vertebrata</taxon>
        <taxon>Euteleostomi</taxon>
        <taxon>Actinopterygii</taxon>
        <taxon>Neopterygii</taxon>
        <taxon>Teleostei</taxon>
        <taxon>Neoteleostei</taxon>
        <taxon>Acanthomorphata</taxon>
        <taxon>Ovalentaria</taxon>
        <taxon>Atherinomorphae</taxon>
        <taxon>Cyprinodontiformes</taxon>
        <taxon>Rivulidae</taxon>
        <taxon>Kryptolebias</taxon>
    </lineage>
</organism>
<reference evidence="1" key="1">
    <citation type="submission" date="2025-08" db="UniProtKB">
        <authorList>
            <consortium name="Ensembl"/>
        </authorList>
    </citation>
    <scope>IDENTIFICATION</scope>
</reference>
<dbReference type="AlphaFoldDB" id="A0A3Q3A3B4"/>
<dbReference type="Pfam" id="PF15874">
    <property type="entry name" value="Il2rg"/>
    <property type="match status" value="1"/>
</dbReference>
<evidence type="ECO:0000313" key="2">
    <source>
        <dbReference type="Proteomes" id="UP000264800"/>
    </source>
</evidence>
<dbReference type="Proteomes" id="UP000264800">
    <property type="component" value="Unplaced"/>
</dbReference>
<dbReference type="InterPro" id="IPR039471">
    <property type="entry name" value="CXorf65-like"/>
</dbReference>
<accession>A0A3Q3A3B4</accession>
<dbReference type="Ensembl" id="ENSKMAT00000010458.1">
    <property type="protein sequence ID" value="ENSKMAP00000010295.1"/>
    <property type="gene ID" value="ENSKMAG00000007740.1"/>
</dbReference>